<feature type="transmembrane region" description="Helical" evidence="5">
    <location>
        <begin position="143"/>
        <end position="162"/>
    </location>
</feature>
<protein>
    <submittedName>
        <fullName evidence="6">Uncharacterized protein</fullName>
    </submittedName>
</protein>
<evidence type="ECO:0000256" key="3">
    <source>
        <dbReference type="ARBA" id="ARBA00022989"/>
    </source>
</evidence>
<sequence length="489" mass="55573">MKRTFLNILYNAVYQIFLVLVPLITVPYLSRVLGPKTYGIYGSVNNTVQFLMVFCTLSVSYIGIRTVSRTRAYGTPQELTEAFWGLWYFQAIAGLVTILITLLITNIFHVQYWNYLILMVPYLISAQVDISWFFQGLADFGRVVLKNTIVKLASVVLILLLIKSPADLWKYFLIMSVSTMLGSFVFWLDIHRYVGRPVGHFYKYKTTIISIITLMIPQIATQIYTSLDKPILGFFSNSTQVAFYDNSQRISNMVLGVITSISLVIMPKMASEEKETQKVVLKKSLEATTMLGTLFAVIIMANTKQFVPFFFGKQFIPMTSLMFFFALTIIMIPMGGVFANQFALANRRDKEYAIPVVIGAIIELVLAAILDRPYGASGATVAILITEFVVLILRLWIVRDDYNFKDAFCDVPKYFLIGIITLIAGMLMPNLITSSFLNMAVKSILMLVIYAAIMFMMKLDFNQDMIEFVTRFSRKIKRANCNNKLNTFS</sequence>
<feature type="transmembrane region" description="Helical" evidence="5">
    <location>
        <begin position="439"/>
        <end position="457"/>
    </location>
</feature>
<dbReference type="eggNOG" id="COG2244">
    <property type="taxonomic scope" value="Bacteria"/>
</dbReference>
<dbReference type="GO" id="GO:0016020">
    <property type="term" value="C:membrane"/>
    <property type="evidence" value="ECO:0007669"/>
    <property type="project" value="UniProtKB-SubCell"/>
</dbReference>
<dbReference type="Proteomes" id="UP000000581">
    <property type="component" value="Chromosome"/>
</dbReference>
<organism evidence="6 7">
    <name type="scientific">Lactobacillus johnsonii (strain CNCM I-12250 / La1 / NCC 533)</name>
    <dbReference type="NCBI Taxonomy" id="257314"/>
    <lineage>
        <taxon>Bacteria</taxon>
        <taxon>Bacillati</taxon>
        <taxon>Bacillota</taxon>
        <taxon>Bacilli</taxon>
        <taxon>Lactobacillales</taxon>
        <taxon>Lactobacillaceae</taxon>
        <taxon>Lactobacillus</taxon>
    </lineage>
</organism>
<keyword evidence="3 5" id="KW-1133">Transmembrane helix</keyword>
<feature type="transmembrane region" description="Helical" evidence="5">
    <location>
        <begin position="115"/>
        <end position="134"/>
    </location>
</feature>
<feature type="transmembrane region" description="Helical" evidence="5">
    <location>
        <begin position="287"/>
        <end position="303"/>
    </location>
</feature>
<evidence type="ECO:0000313" key="7">
    <source>
        <dbReference type="Proteomes" id="UP000000581"/>
    </source>
</evidence>
<dbReference type="InterPro" id="IPR002797">
    <property type="entry name" value="Polysacc_synth"/>
</dbReference>
<evidence type="ECO:0000256" key="2">
    <source>
        <dbReference type="ARBA" id="ARBA00022692"/>
    </source>
</evidence>
<dbReference type="Pfam" id="PF01943">
    <property type="entry name" value="Polysacc_synt"/>
    <property type="match status" value="1"/>
</dbReference>
<feature type="transmembrane region" description="Helical" evidence="5">
    <location>
        <begin position="414"/>
        <end position="433"/>
    </location>
</feature>
<dbReference type="RefSeq" id="WP_011162402.1">
    <property type="nucleotide sequence ID" value="NC_005362.1"/>
</dbReference>
<evidence type="ECO:0000256" key="1">
    <source>
        <dbReference type="ARBA" id="ARBA00004141"/>
    </source>
</evidence>
<evidence type="ECO:0000256" key="4">
    <source>
        <dbReference type="ARBA" id="ARBA00023136"/>
    </source>
</evidence>
<dbReference type="AlphaFoldDB" id="Q74I42"/>
<feature type="transmembrane region" description="Helical" evidence="5">
    <location>
        <begin position="208"/>
        <end position="227"/>
    </location>
</feature>
<comment type="subcellular location">
    <subcellularLocation>
        <location evidence="1">Membrane</location>
        <topology evidence="1">Multi-pass membrane protein</topology>
    </subcellularLocation>
</comment>
<feature type="transmembrane region" description="Helical" evidence="5">
    <location>
        <begin position="376"/>
        <end position="393"/>
    </location>
</feature>
<dbReference type="KEGG" id="ljo:LJ_1727"/>
<feature type="transmembrane region" description="Helical" evidence="5">
    <location>
        <begin position="352"/>
        <end position="370"/>
    </location>
</feature>
<dbReference type="PANTHER" id="PTHR43424:SF1">
    <property type="entry name" value="LOCUS PUTATIVE PROTEIN 1-RELATED"/>
    <property type="match status" value="1"/>
</dbReference>
<feature type="transmembrane region" description="Helical" evidence="5">
    <location>
        <begin position="315"/>
        <end position="340"/>
    </location>
</feature>
<dbReference type="EMBL" id="AE017198">
    <property type="protein sequence ID" value="AAS09498.1"/>
    <property type="molecule type" value="Genomic_DNA"/>
</dbReference>
<feature type="transmembrane region" description="Helical" evidence="5">
    <location>
        <begin position="50"/>
        <end position="67"/>
    </location>
</feature>
<feature type="transmembrane region" description="Helical" evidence="5">
    <location>
        <begin position="12"/>
        <end position="30"/>
    </location>
</feature>
<dbReference type="PANTHER" id="PTHR43424">
    <property type="entry name" value="LOCUS PUTATIVE PROTEIN 1-RELATED"/>
    <property type="match status" value="1"/>
</dbReference>
<gene>
    <name evidence="6" type="ordered locus">LJ_1727</name>
</gene>
<evidence type="ECO:0000313" key="6">
    <source>
        <dbReference type="EMBL" id="AAS09498.1"/>
    </source>
</evidence>
<dbReference type="PATRIC" id="fig|257314.6.peg.1550"/>
<name>Q74I42_LACJO</name>
<keyword evidence="2 5" id="KW-0812">Transmembrane</keyword>
<dbReference type="HOGENOM" id="CLU_022017_0_0_9"/>
<feature type="transmembrane region" description="Helical" evidence="5">
    <location>
        <begin position="168"/>
        <end position="188"/>
    </location>
</feature>
<accession>Q74I42</accession>
<feature type="transmembrane region" description="Helical" evidence="5">
    <location>
        <begin position="87"/>
        <end position="109"/>
    </location>
</feature>
<reference evidence="6 7" key="1">
    <citation type="journal article" date="2004" name="Proc. Natl. Acad. Sci. U.S.A.">
        <title>The genome sequence of the probiotic intestinal bacterium Lactobacillus johnsonii NCC 533.</title>
        <authorList>
            <person name="Pridmore R.D."/>
            <person name="Berger B."/>
            <person name="Desiere F."/>
            <person name="Vilanova D."/>
            <person name="Barretto C."/>
            <person name="Pittet A.-C."/>
            <person name="Zwahlen M.-C."/>
            <person name="Rouvet M."/>
            <person name="Altermann E."/>
            <person name="Barrangou R."/>
            <person name="Mollet B."/>
            <person name="Mercenier A."/>
            <person name="Klaenhammer T."/>
            <person name="Arigoni F."/>
            <person name="Schell M.A."/>
        </authorList>
    </citation>
    <scope>NUCLEOTIDE SEQUENCE [LARGE SCALE GENOMIC DNA]</scope>
    <source>
        <strain evidence="7">CNCM I-1225 / La1 / NCC 533</strain>
    </source>
</reference>
<proteinExistence type="predicted"/>
<keyword evidence="4 5" id="KW-0472">Membrane</keyword>
<dbReference type="InterPro" id="IPR052556">
    <property type="entry name" value="PolySynth_Transporter"/>
</dbReference>
<evidence type="ECO:0000256" key="5">
    <source>
        <dbReference type="SAM" id="Phobius"/>
    </source>
</evidence>
<feature type="transmembrane region" description="Helical" evidence="5">
    <location>
        <begin position="247"/>
        <end position="266"/>
    </location>
</feature>